<dbReference type="AlphaFoldDB" id="A0A1I4TSZ5"/>
<evidence type="ECO:0000313" key="2">
    <source>
        <dbReference type="Proteomes" id="UP000199048"/>
    </source>
</evidence>
<organism evidence="1 2">
    <name type="scientific">Methylobacterium pseudosasicola</name>
    <dbReference type="NCBI Taxonomy" id="582667"/>
    <lineage>
        <taxon>Bacteria</taxon>
        <taxon>Pseudomonadati</taxon>
        <taxon>Pseudomonadota</taxon>
        <taxon>Alphaproteobacteria</taxon>
        <taxon>Hyphomicrobiales</taxon>
        <taxon>Methylobacteriaceae</taxon>
        <taxon>Methylobacterium</taxon>
    </lineage>
</organism>
<sequence length="85" mass="9351">MEKPGIPTCEVSVEGAWVAMTVDEAQARHRDALKRCPACFGRLMIQGGYTAVRRSSLSHFRVHDGCPLIPRHYKGEPKPHPAAIG</sequence>
<proteinExistence type="predicted"/>
<protein>
    <recommendedName>
        <fullName evidence="3">Zinc-finger</fullName>
    </recommendedName>
</protein>
<dbReference type="Proteomes" id="UP000199048">
    <property type="component" value="Unassembled WGS sequence"/>
</dbReference>
<dbReference type="OrthoDB" id="7995520at2"/>
<evidence type="ECO:0000313" key="1">
    <source>
        <dbReference type="EMBL" id="SFM79912.1"/>
    </source>
</evidence>
<gene>
    <name evidence="1" type="ORF">SAMN05192568_105822</name>
</gene>
<keyword evidence="2" id="KW-1185">Reference proteome</keyword>
<name>A0A1I4TSZ5_9HYPH</name>
<accession>A0A1I4TSZ5</accession>
<reference evidence="2" key="1">
    <citation type="submission" date="2016-10" db="EMBL/GenBank/DDBJ databases">
        <authorList>
            <person name="Varghese N."/>
            <person name="Submissions S."/>
        </authorList>
    </citation>
    <scope>NUCLEOTIDE SEQUENCE [LARGE SCALE GENOMIC DNA]</scope>
    <source>
        <strain evidence="2">BL36</strain>
    </source>
</reference>
<evidence type="ECO:0008006" key="3">
    <source>
        <dbReference type="Google" id="ProtNLM"/>
    </source>
</evidence>
<dbReference type="EMBL" id="FOTK01000058">
    <property type="protein sequence ID" value="SFM79912.1"/>
    <property type="molecule type" value="Genomic_DNA"/>
</dbReference>